<dbReference type="RefSeq" id="WP_220104587.1">
    <property type="nucleotide sequence ID" value="NZ_JAHZSS010000016.1"/>
</dbReference>
<dbReference type="InterPro" id="IPR031322">
    <property type="entry name" value="Shikimate/glucono_kinase"/>
</dbReference>
<dbReference type="Proteomes" id="UP001166251">
    <property type="component" value="Unassembled WGS sequence"/>
</dbReference>
<keyword evidence="4 9" id="KW-0808">Transferase</keyword>
<organism evidence="10 11">
    <name type="scientific">Neiella holothuriorum</name>
    <dbReference type="NCBI Taxonomy" id="2870530"/>
    <lineage>
        <taxon>Bacteria</taxon>
        <taxon>Pseudomonadati</taxon>
        <taxon>Pseudomonadota</taxon>
        <taxon>Gammaproteobacteria</taxon>
        <taxon>Alteromonadales</taxon>
        <taxon>Echinimonadaceae</taxon>
        <taxon>Neiella</taxon>
    </lineage>
</organism>
<keyword evidence="11" id="KW-1185">Reference proteome</keyword>
<dbReference type="PANTHER" id="PTHR43442">
    <property type="entry name" value="GLUCONOKINASE-RELATED"/>
    <property type="match status" value="1"/>
</dbReference>
<proteinExistence type="inferred from homology"/>
<gene>
    <name evidence="10" type="ORF">K0504_12775</name>
</gene>
<keyword evidence="6 9" id="KW-0418">Kinase</keyword>
<comment type="catalytic activity">
    <reaction evidence="8 9">
        <text>D-gluconate + ATP = 6-phospho-D-gluconate + ADP + H(+)</text>
        <dbReference type="Rhea" id="RHEA:19433"/>
        <dbReference type="ChEBI" id="CHEBI:15378"/>
        <dbReference type="ChEBI" id="CHEBI:18391"/>
        <dbReference type="ChEBI" id="CHEBI:30616"/>
        <dbReference type="ChEBI" id="CHEBI:58759"/>
        <dbReference type="ChEBI" id="CHEBI:456216"/>
        <dbReference type="EC" id="2.7.1.12"/>
    </reaction>
</comment>
<sequence length="160" mass="17889">MIVIVAGVSGTGKSTVGERVAHALALPFYDADDFHPQCNVDKMRGGTPLTDDDRWPWLDRLATLLAECETTGGAVLACSALKEKYRQRLMSECSDNIQWITLNGDYDLLKQRMSERQDHFFDGTLLQSQLATLELPDYGHIIDVSPRLDEVVSHTLKQLP</sequence>
<name>A0ABS7EHU0_9GAMM</name>
<evidence type="ECO:0000256" key="5">
    <source>
        <dbReference type="ARBA" id="ARBA00022741"/>
    </source>
</evidence>
<dbReference type="SUPFAM" id="SSF52540">
    <property type="entry name" value="P-loop containing nucleoside triphosphate hydrolases"/>
    <property type="match status" value="1"/>
</dbReference>
<evidence type="ECO:0000256" key="3">
    <source>
        <dbReference type="ARBA" id="ARBA00012054"/>
    </source>
</evidence>
<evidence type="ECO:0000256" key="6">
    <source>
        <dbReference type="ARBA" id="ARBA00022777"/>
    </source>
</evidence>
<comment type="pathway">
    <text evidence="1">Carbohydrate acid metabolism.</text>
</comment>
<dbReference type="EC" id="2.7.1.12" evidence="3 9"/>
<dbReference type="Gene3D" id="3.40.50.300">
    <property type="entry name" value="P-loop containing nucleotide triphosphate hydrolases"/>
    <property type="match status" value="1"/>
</dbReference>
<evidence type="ECO:0000256" key="4">
    <source>
        <dbReference type="ARBA" id="ARBA00022679"/>
    </source>
</evidence>
<dbReference type="PANTHER" id="PTHR43442:SF3">
    <property type="entry name" value="GLUCONOKINASE-RELATED"/>
    <property type="match status" value="1"/>
</dbReference>
<reference evidence="10" key="1">
    <citation type="submission" date="2021-07" db="EMBL/GenBank/DDBJ databases">
        <title>Neiella marina sp. nov., isolated from the intestinal content of sea cucumber Apostichopus japonicus.</title>
        <authorList>
            <person name="Bai X."/>
        </authorList>
    </citation>
    <scope>NUCLEOTIDE SEQUENCE</scope>
    <source>
        <strain evidence="10">126</strain>
    </source>
</reference>
<comment type="similarity">
    <text evidence="2 9">Belongs to the gluconokinase GntK/GntV family.</text>
</comment>
<dbReference type="EMBL" id="JAHZSS010000016">
    <property type="protein sequence ID" value="MBW8191913.1"/>
    <property type="molecule type" value="Genomic_DNA"/>
</dbReference>
<dbReference type="InterPro" id="IPR006001">
    <property type="entry name" value="Therm_gnt_kin"/>
</dbReference>
<dbReference type="CDD" id="cd02021">
    <property type="entry name" value="GntK"/>
    <property type="match status" value="1"/>
</dbReference>
<dbReference type="NCBIfam" id="TIGR01313">
    <property type="entry name" value="therm_gnt_kin"/>
    <property type="match status" value="1"/>
</dbReference>
<keyword evidence="5 9" id="KW-0547">Nucleotide-binding</keyword>
<evidence type="ECO:0000313" key="11">
    <source>
        <dbReference type="Proteomes" id="UP001166251"/>
    </source>
</evidence>
<evidence type="ECO:0000256" key="1">
    <source>
        <dbReference type="ARBA" id="ARBA00004761"/>
    </source>
</evidence>
<protein>
    <recommendedName>
        <fullName evidence="3 9">Gluconokinase</fullName>
        <ecNumber evidence="3 9">2.7.1.12</ecNumber>
    </recommendedName>
</protein>
<keyword evidence="7 9" id="KW-0067">ATP-binding</keyword>
<comment type="caution">
    <text evidence="10">The sequence shown here is derived from an EMBL/GenBank/DDBJ whole genome shotgun (WGS) entry which is preliminary data.</text>
</comment>
<evidence type="ECO:0000256" key="9">
    <source>
        <dbReference type="RuleBase" id="RU363066"/>
    </source>
</evidence>
<dbReference type="Pfam" id="PF01202">
    <property type="entry name" value="SKI"/>
    <property type="match status" value="1"/>
</dbReference>
<evidence type="ECO:0000256" key="7">
    <source>
        <dbReference type="ARBA" id="ARBA00022840"/>
    </source>
</evidence>
<dbReference type="InterPro" id="IPR027417">
    <property type="entry name" value="P-loop_NTPase"/>
</dbReference>
<accession>A0ABS7EHU0</accession>
<evidence type="ECO:0000313" key="10">
    <source>
        <dbReference type="EMBL" id="MBW8191913.1"/>
    </source>
</evidence>
<evidence type="ECO:0000256" key="2">
    <source>
        <dbReference type="ARBA" id="ARBA00008420"/>
    </source>
</evidence>
<evidence type="ECO:0000256" key="8">
    <source>
        <dbReference type="ARBA" id="ARBA00048090"/>
    </source>
</evidence>